<comment type="caution">
    <text evidence="2">The sequence shown here is derived from an EMBL/GenBank/DDBJ whole genome shotgun (WGS) entry which is preliminary data.</text>
</comment>
<protein>
    <submittedName>
        <fullName evidence="2">Uncharacterized protein</fullName>
    </submittedName>
</protein>
<sequence>MIKEKFFTLRWNNILTLGLGLIMLIYVYFVLSTSVLSDVAAFIGLVLLGAIY</sequence>
<name>X1BVM5_9ZZZZ</name>
<gene>
    <name evidence="2" type="ORF">S01H4_22564</name>
</gene>
<organism evidence="2">
    <name type="scientific">marine sediment metagenome</name>
    <dbReference type="NCBI Taxonomy" id="412755"/>
    <lineage>
        <taxon>unclassified sequences</taxon>
        <taxon>metagenomes</taxon>
        <taxon>ecological metagenomes</taxon>
    </lineage>
</organism>
<keyword evidence="1" id="KW-1133">Transmembrane helix</keyword>
<keyword evidence="1" id="KW-0812">Transmembrane</keyword>
<evidence type="ECO:0000256" key="1">
    <source>
        <dbReference type="SAM" id="Phobius"/>
    </source>
</evidence>
<reference evidence="2" key="1">
    <citation type="journal article" date="2014" name="Front. Microbiol.">
        <title>High frequency of phylogenetically diverse reductive dehalogenase-homologous genes in deep subseafloor sedimentary metagenomes.</title>
        <authorList>
            <person name="Kawai M."/>
            <person name="Futagami T."/>
            <person name="Toyoda A."/>
            <person name="Takaki Y."/>
            <person name="Nishi S."/>
            <person name="Hori S."/>
            <person name="Arai W."/>
            <person name="Tsubouchi T."/>
            <person name="Morono Y."/>
            <person name="Uchiyama I."/>
            <person name="Ito T."/>
            <person name="Fujiyama A."/>
            <person name="Inagaki F."/>
            <person name="Takami H."/>
        </authorList>
    </citation>
    <scope>NUCLEOTIDE SEQUENCE</scope>
    <source>
        <strain evidence="2">Expedition CK06-06</strain>
    </source>
</reference>
<evidence type="ECO:0000313" key="2">
    <source>
        <dbReference type="EMBL" id="GAG88233.1"/>
    </source>
</evidence>
<dbReference type="AlphaFoldDB" id="X1BVM5"/>
<proteinExistence type="predicted"/>
<accession>X1BVM5</accession>
<dbReference type="EMBL" id="BART01010359">
    <property type="protein sequence ID" value="GAG88233.1"/>
    <property type="molecule type" value="Genomic_DNA"/>
</dbReference>
<feature type="transmembrane region" description="Helical" evidence="1">
    <location>
        <begin position="12"/>
        <end position="29"/>
    </location>
</feature>
<keyword evidence="1" id="KW-0472">Membrane</keyword>